<accession>A0A1U7I9K9</accession>
<organism evidence="2 3">
    <name type="scientific">[Phormidium ambiguum] IAM M-71</name>
    <dbReference type="NCBI Taxonomy" id="454136"/>
    <lineage>
        <taxon>Bacteria</taxon>
        <taxon>Bacillati</taxon>
        <taxon>Cyanobacteriota</taxon>
        <taxon>Cyanophyceae</taxon>
        <taxon>Oscillatoriophycideae</taxon>
        <taxon>Aerosakkonematales</taxon>
        <taxon>Aerosakkonemataceae</taxon>
        <taxon>Floridanema</taxon>
    </lineage>
</organism>
<evidence type="ECO:0000256" key="1">
    <source>
        <dbReference type="SAM" id="Phobius"/>
    </source>
</evidence>
<sequence length="163" mass="18322">MQKLAESEIVEFNLFHENLDNDFNDFPQQCELNEEIKYSKTKREQQLELLLSNLLKYGVFLASAVVLVGGILYLVRHGAEPADYRVFHGVPSEFRSPGGVIDAVLAGRRQGIIQLGLLILIATPIVRVAISFLAFLRQRDYVYIVVTLLVLSGLIYSVIGAYH</sequence>
<feature type="transmembrane region" description="Helical" evidence="1">
    <location>
        <begin position="141"/>
        <end position="162"/>
    </location>
</feature>
<gene>
    <name evidence="2" type="ORF">NIES2119_23675</name>
</gene>
<comment type="caution">
    <text evidence="2">The sequence shown here is derived from an EMBL/GenBank/DDBJ whole genome shotgun (WGS) entry which is preliminary data.</text>
</comment>
<proteinExistence type="predicted"/>
<feature type="transmembrane region" description="Helical" evidence="1">
    <location>
        <begin position="115"/>
        <end position="135"/>
    </location>
</feature>
<dbReference type="InterPro" id="IPR012861">
    <property type="entry name" value="DUF1634"/>
</dbReference>
<keyword evidence="1" id="KW-1133">Transmembrane helix</keyword>
<keyword evidence="1" id="KW-0812">Transmembrane</keyword>
<evidence type="ECO:0008006" key="4">
    <source>
        <dbReference type="Google" id="ProtNLM"/>
    </source>
</evidence>
<dbReference type="EMBL" id="MRCE01000031">
    <property type="protein sequence ID" value="OKH33229.1"/>
    <property type="molecule type" value="Genomic_DNA"/>
</dbReference>
<dbReference type="Pfam" id="PF07843">
    <property type="entry name" value="DUF1634"/>
    <property type="match status" value="1"/>
</dbReference>
<dbReference type="RefSeq" id="WP_073595966.1">
    <property type="nucleotide sequence ID" value="NZ_MRCE01000031.1"/>
</dbReference>
<feature type="transmembrane region" description="Helical" evidence="1">
    <location>
        <begin position="57"/>
        <end position="75"/>
    </location>
</feature>
<dbReference type="Proteomes" id="UP000185860">
    <property type="component" value="Unassembled WGS sequence"/>
</dbReference>
<reference evidence="2 3" key="1">
    <citation type="submission" date="2016-11" db="EMBL/GenBank/DDBJ databases">
        <title>Draft Genome Sequences of Nine Cyanobacterial Strains from Diverse Habitats.</title>
        <authorList>
            <person name="Zhu T."/>
            <person name="Hou S."/>
            <person name="Lu X."/>
            <person name="Hess W.R."/>
        </authorList>
    </citation>
    <scope>NUCLEOTIDE SEQUENCE [LARGE SCALE GENOMIC DNA]</scope>
    <source>
        <strain evidence="2 3">IAM M-71</strain>
    </source>
</reference>
<dbReference type="STRING" id="454136.NIES2119_23675"/>
<evidence type="ECO:0000313" key="3">
    <source>
        <dbReference type="Proteomes" id="UP000185860"/>
    </source>
</evidence>
<protein>
    <recommendedName>
        <fullName evidence="4">DUF1634 domain-containing protein</fullName>
    </recommendedName>
</protein>
<dbReference type="OrthoDB" id="511496at2"/>
<keyword evidence="1" id="KW-0472">Membrane</keyword>
<evidence type="ECO:0000313" key="2">
    <source>
        <dbReference type="EMBL" id="OKH33229.1"/>
    </source>
</evidence>
<dbReference type="AlphaFoldDB" id="A0A1U7I9K9"/>
<name>A0A1U7I9K9_9CYAN</name>